<protein>
    <recommendedName>
        <fullName evidence="5">alpha-amylase</fullName>
        <ecNumber evidence="5">3.2.1.1</ecNumber>
    </recommendedName>
</protein>
<evidence type="ECO:0000256" key="8">
    <source>
        <dbReference type="ARBA" id="ARBA00022837"/>
    </source>
</evidence>
<dbReference type="EMBL" id="JP286447">
    <property type="protein sequence ID" value="AEQ17685.1"/>
    <property type="molecule type" value="mRNA"/>
</dbReference>
<organism evidence="14">
    <name type="scientific">Hymenochirus curtipes</name>
    <name type="common">western dwarf clawed frog</name>
    <dbReference type="NCBI Taxonomy" id="8362"/>
    <lineage>
        <taxon>Eukaryota</taxon>
        <taxon>Metazoa</taxon>
        <taxon>Chordata</taxon>
        <taxon>Craniata</taxon>
        <taxon>Vertebrata</taxon>
        <taxon>Euteleostomi</taxon>
        <taxon>Amphibia</taxon>
        <taxon>Batrachia</taxon>
        <taxon>Anura</taxon>
        <taxon>Pipoidea</taxon>
        <taxon>Pipidae</taxon>
        <taxon>Pipinae</taxon>
        <taxon>Hymenochirus</taxon>
    </lineage>
</organism>
<dbReference type="GO" id="GO:0005975">
    <property type="term" value="P:carbohydrate metabolic process"/>
    <property type="evidence" value="ECO:0007669"/>
    <property type="project" value="InterPro"/>
</dbReference>
<dbReference type="Gene3D" id="2.60.40.1180">
    <property type="entry name" value="Golgi alpha-mannosidase II"/>
    <property type="match status" value="1"/>
</dbReference>
<keyword evidence="10" id="KW-0868">Chloride</keyword>
<dbReference type="EC" id="3.2.1.1" evidence="5"/>
<evidence type="ECO:0000256" key="10">
    <source>
        <dbReference type="ARBA" id="ARBA00023214"/>
    </source>
</evidence>
<keyword evidence="11" id="KW-0119">Carbohydrate metabolism</keyword>
<dbReference type="PANTHER" id="PTHR43447">
    <property type="entry name" value="ALPHA-AMYLASE"/>
    <property type="match status" value="1"/>
</dbReference>
<dbReference type="SUPFAM" id="SSF51011">
    <property type="entry name" value="Glycosyl hydrolase domain"/>
    <property type="match status" value="1"/>
</dbReference>
<keyword evidence="6" id="KW-0479">Metal-binding</keyword>
<evidence type="ECO:0000256" key="7">
    <source>
        <dbReference type="ARBA" id="ARBA00022801"/>
    </source>
</evidence>
<dbReference type="SUPFAM" id="SSF51445">
    <property type="entry name" value="(Trans)glycosidases"/>
    <property type="match status" value="1"/>
</dbReference>
<comment type="similarity">
    <text evidence="4">Belongs to the glycosyl hydrolase 13 family.</text>
</comment>
<keyword evidence="12" id="KW-0326">Glycosidase</keyword>
<dbReference type="GO" id="GO:0004556">
    <property type="term" value="F:alpha-amylase activity"/>
    <property type="evidence" value="ECO:0007669"/>
    <property type="project" value="UniProtKB-EC"/>
</dbReference>
<name>G5DZ83_9PIPI</name>
<feature type="domain" description="Alpha-amylase C-terminal" evidence="13">
    <location>
        <begin position="124"/>
        <end position="212"/>
    </location>
</feature>
<dbReference type="Pfam" id="PF02806">
    <property type="entry name" value="Alpha-amylase_C"/>
    <property type="match status" value="1"/>
</dbReference>
<dbReference type="SMART" id="SM00632">
    <property type="entry name" value="Aamy_C"/>
    <property type="match status" value="1"/>
</dbReference>
<evidence type="ECO:0000256" key="11">
    <source>
        <dbReference type="ARBA" id="ARBA00023277"/>
    </source>
</evidence>
<dbReference type="InterPro" id="IPR017853">
    <property type="entry name" value="GH"/>
</dbReference>
<keyword evidence="7" id="KW-0378">Hydrolase</keyword>
<comment type="catalytic activity">
    <reaction evidence="1">
        <text>Endohydrolysis of (1-&gt;4)-alpha-D-glucosidic linkages in polysaccharides containing three or more (1-&gt;4)-alpha-linked D-glucose units.</text>
        <dbReference type="EC" id="3.2.1.1"/>
    </reaction>
</comment>
<evidence type="ECO:0000256" key="6">
    <source>
        <dbReference type="ARBA" id="ARBA00022723"/>
    </source>
</evidence>
<evidence type="ECO:0000256" key="5">
    <source>
        <dbReference type="ARBA" id="ARBA00012595"/>
    </source>
</evidence>
<evidence type="ECO:0000256" key="2">
    <source>
        <dbReference type="ARBA" id="ARBA00001913"/>
    </source>
</evidence>
<evidence type="ECO:0000256" key="4">
    <source>
        <dbReference type="ARBA" id="ARBA00008061"/>
    </source>
</evidence>
<reference evidence="14" key="1">
    <citation type="submission" date="2011-09" db="EMBL/GenBank/DDBJ databases">
        <title>The odds of duplicate gene persistence after polyploidization.</title>
        <authorList>
            <person name="Chain F.J.J."/>
            <person name="Evans B.J."/>
            <person name="Dushoff J."/>
        </authorList>
    </citation>
    <scope>NUCLEOTIDE SEQUENCE</scope>
    <source>
        <tissue evidence="14">Liver</tissue>
    </source>
</reference>
<evidence type="ECO:0000259" key="13">
    <source>
        <dbReference type="SMART" id="SM00632"/>
    </source>
</evidence>
<comment type="cofactor">
    <cofactor evidence="3">
        <name>chloride</name>
        <dbReference type="ChEBI" id="CHEBI:17996"/>
    </cofactor>
</comment>
<feature type="non-terminal residue" evidence="14">
    <location>
        <position position="1"/>
    </location>
</feature>
<comment type="cofactor">
    <cofactor evidence="2">
        <name>Ca(2+)</name>
        <dbReference type="ChEBI" id="CHEBI:29108"/>
    </cofactor>
</comment>
<sequence>DMVTRCNNVGVYIYVDAVINHMCGSGGGAGTHSSCGTFNAENRDFSVPYSAWDFNDGKCRTGSGEIENYGDANQVRDCRLVSLLDLALEKDYVTCGDNWVCEHRWRQIKNMVIFRNVVDGQPFTNWWDNESNQVAFGRGNKGFIVFNNDDWYMDVTLKTGLPSGTYCDVISGQKEGSHCTGRQIYVDNGGNARFQISNHDEDPFAAIHVNAK</sequence>
<dbReference type="AlphaFoldDB" id="G5DZ83"/>
<evidence type="ECO:0000256" key="1">
    <source>
        <dbReference type="ARBA" id="ARBA00000548"/>
    </source>
</evidence>
<evidence type="ECO:0000256" key="9">
    <source>
        <dbReference type="ARBA" id="ARBA00023157"/>
    </source>
</evidence>
<keyword evidence="8" id="KW-0106">Calcium</keyword>
<dbReference type="Gene3D" id="3.20.20.80">
    <property type="entry name" value="Glycosidases"/>
    <property type="match status" value="2"/>
</dbReference>
<evidence type="ECO:0000313" key="14">
    <source>
        <dbReference type="EMBL" id="AEQ17685.1"/>
    </source>
</evidence>
<dbReference type="GO" id="GO:0046872">
    <property type="term" value="F:metal ion binding"/>
    <property type="evidence" value="ECO:0007669"/>
    <property type="project" value="UniProtKB-KW"/>
</dbReference>
<proteinExistence type="evidence at transcript level"/>
<keyword evidence="9" id="KW-1015">Disulfide bond</keyword>
<dbReference type="InterPro" id="IPR031319">
    <property type="entry name" value="A-amylase_C"/>
</dbReference>
<dbReference type="InterPro" id="IPR013780">
    <property type="entry name" value="Glyco_hydro_b"/>
</dbReference>
<evidence type="ECO:0000256" key="3">
    <source>
        <dbReference type="ARBA" id="ARBA00001923"/>
    </source>
</evidence>
<feature type="non-terminal residue" evidence="14">
    <location>
        <position position="212"/>
    </location>
</feature>
<dbReference type="FunFam" id="2.60.40.1180:FF:000020">
    <property type="entry name" value="Pancreatic alpha-amylase"/>
    <property type="match status" value="1"/>
</dbReference>
<accession>G5DZ83</accession>
<dbReference type="InterPro" id="IPR006048">
    <property type="entry name" value="A-amylase/branching_C"/>
</dbReference>
<evidence type="ECO:0000256" key="12">
    <source>
        <dbReference type="ARBA" id="ARBA00023295"/>
    </source>
</evidence>